<keyword evidence="6" id="KW-1185">Reference proteome</keyword>
<dbReference type="OrthoDB" id="7330654at2"/>
<accession>C5BWJ7</accession>
<dbReference type="Proteomes" id="UP000007962">
    <property type="component" value="Chromosome"/>
</dbReference>
<dbReference type="EC" id="2.3.1.-" evidence="4"/>
<dbReference type="SUPFAM" id="SSF110710">
    <property type="entry name" value="TTHA0583/YokD-like"/>
    <property type="match status" value="1"/>
</dbReference>
<dbReference type="PANTHER" id="PTHR11104">
    <property type="entry name" value="AMINOGLYCOSIDE N3-ACETYLTRANSFERASE"/>
    <property type="match status" value="1"/>
</dbReference>
<dbReference type="GO" id="GO:0046353">
    <property type="term" value="F:aminoglycoside 3-N-acetyltransferase activity"/>
    <property type="evidence" value="ECO:0007669"/>
    <property type="project" value="UniProtKB-EC"/>
</dbReference>
<dbReference type="InterPro" id="IPR028345">
    <property type="entry name" value="Antibiotic_NAT-like"/>
</dbReference>
<dbReference type="EMBL" id="CP001618">
    <property type="protein sequence ID" value="ACQ78655.1"/>
    <property type="molecule type" value="Genomic_DNA"/>
</dbReference>
<protein>
    <recommendedName>
        <fullName evidence="4">Aminoglycoside N(3)-acetyltransferase</fullName>
        <ecNumber evidence="4">2.3.1.-</ecNumber>
    </recommendedName>
</protein>
<evidence type="ECO:0000256" key="4">
    <source>
        <dbReference type="RuleBase" id="RU365031"/>
    </source>
</evidence>
<dbReference type="GO" id="GO:0046677">
    <property type="term" value="P:response to antibiotic"/>
    <property type="evidence" value="ECO:0007669"/>
    <property type="project" value="UniProtKB-KW"/>
</dbReference>
<evidence type="ECO:0000256" key="2">
    <source>
        <dbReference type="ARBA" id="ARBA00022679"/>
    </source>
</evidence>
<dbReference type="eggNOG" id="COG2746">
    <property type="taxonomic scope" value="Bacteria"/>
</dbReference>
<gene>
    <name evidence="5" type="ordered locus">Bcav_0391</name>
</gene>
<dbReference type="PANTHER" id="PTHR11104:SF0">
    <property type="entry name" value="SPBETA PROPHAGE-DERIVED AMINOGLYCOSIDE N(3')-ACETYLTRANSFERASE-LIKE PROTEIN YOKD"/>
    <property type="match status" value="1"/>
</dbReference>
<dbReference type="RefSeq" id="WP_012725435.1">
    <property type="nucleotide sequence ID" value="NC_012669.1"/>
</dbReference>
<dbReference type="InterPro" id="IPR003679">
    <property type="entry name" value="Amioglycoside_AcTrfase"/>
</dbReference>
<comment type="catalytic activity">
    <reaction evidence="4">
        <text>a 2-deoxystreptamine antibiotic + acetyl-CoA = an N(3)-acetyl-2-deoxystreptamine antibiotic + CoA + H(+)</text>
        <dbReference type="Rhea" id="RHEA:12665"/>
        <dbReference type="ChEBI" id="CHEBI:15378"/>
        <dbReference type="ChEBI" id="CHEBI:57287"/>
        <dbReference type="ChEBI" id="CHEBI:57288"/>
        <dbReference type="ChEBI" id="CHEBI:57921"/>
        <dbReference type="ChEBI" id="CHEBI:77452"/>
        <dbReference type="EC" id="2.3.1.81"/>
    </reaction>
</comment>
<evidence type="ECO:0000313" key="6">
    <source>
        <dbReference type="Proteomes" id="UP000007962"/>
    </source>
</evidence>
<keyword evidence="2 4" id="KW-0808">Transferase</keyword>
<comment type="similarity">
    <text evidence="1 4">Belongs to the antibiotic N-acetyltransferase family.</text>
</comment>
<evidence type="ECO:0000313" key="5">
    <source>
        <dbReference type="EMBL" id="ACQ78655.1"/>
    </source>
</evidence>
<dbReference type="KEGG" id="bcv:Bcav_0391"/>
<proteinExistence type="inferred from homology"/>
<evidence type="ECO:0000256" key="1">
    <source>
        <dbReference type="ARBA" id="ARBA00006383"/>
    </source>
</evidence>
<name>C5BWJ7_BEUC1</name>
<reference evidence="5 6" key="1">
    <citation type="journal article" date="2009" name="Stand. Genomic Sci.">
        <title>Complete genome sequence of Beutenbergia cavernae type strain (HKI 0122).</title>
        <authorList>
            <person name="Land M."/>
            <person name="Pukall R."/>
            <person name="Abt B."/>
            <person name="Goker M."/>
            <person name="Rohde M."/>
            <person name="Glavina Del Rio T."/>
            <person name="Tice H."/>
            <person name="Copeland A."/>
            <person name="Cheng J.F."/>
            <person name="Lucas S."/>
            <person name="Chen F."/>
            <person name="Nolan M."/>
            <person name="Bruce D."/>
            <person name="Goodwin L."/>
            <person name="Pitluck S."/>
            <person name="Ivanova N."/>
            <person name="Mavromatis K."/>
            <person name="Ovchinnikova G."/>
            <person name="Pati A."/>
            <person name="Chen A."/>
            <person name="Palaniappan K."/>
            <person name="Hauser L."/>
            <person name="Chang Y.J."/>
            <person name="Jefferies C.C."/>
            <person name="Saunders E."/>
            <person name="Brettin T."/>
            <person name="Detter J.C."/>
            <person name="Han C."/>
            <person name="Chain P."/>
            <person name="Bristow J."/>
            <person name="Eisen J.A."/>
            <person name="Markowitz V."/>
            <person name="Hugenholtz P."/>
            <person name="Kyrpides N.C."/>
            <person name="Klenk H.P."/>
            <person name="Lapidus A."/>
        </authorList>
    </citation>
    <scope>NUCLEOTIDE SEQUENCE [LARGE SCALE GENOMIC DNA]</scope>
    <source>
        <strain evidence="6">ATCC BAA-8 / DSM 12333 / NBRC 16432</strain>
    </source>
</reference>
<dbReference type="HOGENOM" id="CLU_060091_0_0_11"/>
<organism evidence="5 6">
    <name type="scientific">Beutenbergia cavernae (strain ATCC BAA-8 / DSM 12333 / CCUG 43141 / JCM 11478 / NBRC 16432 / NCIMB 13614 / HKI 0122)</name>
    <dbReference type="NCBI Taxonomy" id="471853"/>
    <lineage>
        <taxon>Bacteria</taxon>
        <taxon>Bacillati</taxon>
        <taxon>Actinomycetota</taxon>
        <taxon>Actinomycetes</taxon>
        <taxon>Micrococcales</taxon>
        <taxon>Beutenbergiaceae</taxon>
        <taxon>Beutenbergia</taxon>
    </lineage>
</organism>
<keyword evidence="3 4" id="KW-0012">Acyltransferase</keyword>
<dbReference type="Pfam" id="PF02522">
    <property type="entry name" value="Antibiotic_NAT"/>
    <property type="match status" value="1"/>
</dbReference>
<keyword evidence="4" id="KW-0046">Antibiotic resistance</keyword>
<dbReference type="STRING" id="471853.Bcav_0391"/>
<dbReference type="AlphaFoldDB" id="C5BWJ7"/>
<evidence type="ECO:0000256" key="3">
    <source>
        <dbReference type="ARBA" id="ARBA00023315"/>
    </source>
</evidence>
<sequence>MTTPAPPSSSTDLHGRSLQTRSSLAQDLAALGVRPGETLLVHSSLSSLGWVCGGAPAVVDALLDALGPDGTLAVPTHSMDNTDPAGWQAPPVPEDWWPLIRAEMPGYDPRTSPTRGMGRIPDAVRAVPGAVRSAHPQSSFTALGARAAEVTEPHPLECNLGDDSPLGHLERLGARVLLLGVGYDACTTFHLAEYRVPRPRLAPSSCAVLRADGTREWVTYTDVELDDEGFPELGAAFEAAAHDDDGAASGAGGGGVVVGRVGDATARLFPLAAAAAFATAWLTEHRA</sequence>